<keyword evidence="4" id="KW-1003">Cell membrane</keyword>
<dbReference type="InterPro" id="IPR035906">
    <property type="entry name" value="MetI-like_sf"/>
</dbReference>
<dbReference type="PANTHER" id="PTHR43848">
    <property type="entry name" value="PUTRESCINE TRANSPORT SYSTEM PERMEASE PROTEIN POTI"/>
    <property type="match status" value="1"/>
</dbReference>
<gene>
    <name evidence="10" type="ORF">IQ266_10535</name>
</gene>
<feature type="transmembrane region" description="Helical" evidence="8">
    <location>
        <begin position="21"/>
        <end position="45"/>
    </location>
</feature>
<feature type="domain" description="ABC transmembrane type-1" evidence="9">
    <location>
        <begin position="75"/>
        <end position="263"/>
    </location>
</feature>
<comment type="similarity">
    <text evidence="2">Belongs to the binding-protein-dependent transport system permease family. CysTW subfamily.</text>
</comment>
<evidence type="ECO:0000313" key="11">
    <source>
        <dbReference type="Proteomes" id="UP000625316"/>
    </source>
</evidence>
<evidence type="ECO:0000313" key="10">
    <source>
        <dbReference type="EMBL" id="MBE9030166.1"/>
    </source>
</evidence>
<feature type="transmembrane region" description="Helical" evidence="8">
    <location>
        <begin position="113"/>
        <end position="135"/>
    </location>
</feature>
<proteinExistence type="inferred from homology"/>
<comment type="subcellular location">
    <subcellularLocation>
        <location evidence="1 8">Cell membrane</location>
        <topology evidence="1 8">Multi-pass membrane protein</topology>
    </subcellularLocation>
</comment>
<evidence type="ECO:0000256" key="1">
    <source>
        <dbReference type="ARBA" id="ARBA00004651"/>
    </source>
</evidence>
<dbReference type="PROSITE" id="PS50928">
    <property type="entry name" value="ABC_TM1"/>
    <property type="match status" value="1"/>
</dbReference>
<comment type="caution">
    <text evidence="10">The sequence shown here is derived from an EMBL/GenBank/DDBJ whole genome shotgun (WGS) entry which is preliminary data.</text>
</comment>
<evidence type="ECO:0000256" key="2">
    <source>
        <dbReference type="ARBA" id="ARBA00007069"/>
    </source>
</evidence>
<keyword evidence="6 8" id="KW-1133">Transmembrane helix</keyword>
<feature type="transmembrane region" description="Helical" evidence="8">
    <location>
        <begin position="245"/>
        <end position="266"/>
    </location>
</feature>
<dbReference type="EMBL" id="JADEXQ010000030">
    <property type="protein sequence ID" value="MBE9030166.1"/>
    <property type="molecule type" value="Genomic_DNA"/>
</dbReference>
<dbReference type="Proteomes" id="UP000625316">
    <property type="component" value="Unassembled WGS sequence"/>
</dbReference>
<keyword evidence="11" id="KW-1185">Reference proteome</keyword>
<name>A0A928Z293_9CYAN</name>
<dbReference type="Pfam" id="PF00528">
    <property type="entry name" value="BPD_transp_1"/>
    <property type="match status" value="1"/>
</dbReference>
<evidence type="ECO:0000256" key="4">
    <source>
        <dbReference type="ARBA" id="ARBA00022475"/>
    </source>
</evidence>
<evidence type="ECO:0000256" key="8">
    <source>
        <dbReference type="RuleBase" id="RU363032"/>
    </source>
</evidence>
<reference evidence="10" key="1">
    <citation type="submission" date="2020-10" db="EMBL/GenBank/DDBJ databases">
        <authorList>
            <person name="Castelo-Branco R."/>
            <person name="Eusebio N."/>
            <person name="Adriana R."/>
            <person name="Vieira A."/>
            <person name="Brugerolle De Fraissinette N."/>
            <person name="Rezende De Castro R."/>
            <person name="Schneider M.P."/>
            <person name="Vasconcelos V."/>
            <person name="Leao P.N."/>
        </authorList>
    </citation>
    <scope>NUCLEOTIDE SEQUENCE</scope>
    <source>
        <strain evidence="10">LEGE 11480</strain>
    </source>
</reference>
<feature type="transmembrane region" description="Helical" evidence="8">
    <location>
        <begin position="141"/>
        <end position="160"/>
    </location>
</feature>
<dbReference type="PANTHER" id="PTHR43848:SF2">
    <property type="entry name" value="PUTRESCINE TRANSPORT SYSTEM PERMEASE PROTEIN POTI"/>
    <property type="match status" value="1"/>
</dbReference>
<dbReference type="CDD" id="cd06261">
    <property type="entry name" value="TM_PBP2"/>
    <property type="match status" value="1"/>
</dbReference>
<feature type="transmembrane region" description="Helical" evidence="8">
    <location>
        <begin position="79"/>
        <end position="101"/>
    </location>
</feature>
<organism evidence="10 11">
    <name type="scientific">Romeriopsis navalis LEGE 11480</name>
    <dbReference type="NCBI Taxonomy" id="2777977"/>
    <lineage>
        <taxon>Bacteria</taxon>
        <taxon>Bacillati</taxon>
        <taxon>Cyanobacteriota</taxon>
        <taxon>Cyanophyceae</taxon>
        <taxon>Leptolyngbyales</taxon>
        <taxon>Leptolyngbyaceae</taxon>
        <taxon>Romeriopsis</taxon>
        <taxon>Romeriopsis navalis</taxon>
    </lineage>
</organism>
<protein>
    <submittedName>
        <fullName evidence="10">ABC transporter permease</fullName>
    </submittedName>
</protein>
<evidence type="ECO:0000256" key="7">
    <source>
        <dbReference type="ARBA" id="ARBA00023136"/>
    </source>
</evidence>
<dbReference type="GO" id="GO:0005886">
    <property type="term" value="C:plasma membrane"/>
    <property type="evidence" value="ECO:0007669"/>
    <property type="project" value="UniProtKB-SubCell"/>
</dbReference>
<evidence type="ECO:0000256" key="3">
    <source>
        <dbReference type="ARBA" id="ARBA00022448"/>
    </source>
</evidence>
<dbReference type="GO" id="GO:0055085">
    <property type="term" value="P:transmembrane transport"/>
    <property type="evidence" value="ECO:0007669"/>
    <property type="project" value="InterPro"/>
</dbReference>
<dbReference type="InterPro" id="IPR051789">
    <property type="entry name" value="Bact_Polyamine_Transport"/>
</dbReference>
<keyword evidence="5 8" id="KW-0812">Transmembrane</keyword>
<keyword evidence="7 8" id="KW-0472">Membrane</keyword>
<evidence type="ECO:0000259" key="9">
    <source>
        <dbReference type="PROSITE" id="PS50928"/>
    </source>
</evidence>
<dbReference type="AlphaFoldDB" id="A0A928Z293"/>
<dbReference type="Gene3D" id="1.10.3720.10">
    <property type="entry name" value="MetI-like"/>
    <property type="match status" value="1"/>
</dbReference>
<evidence type="ECO:0000256" key="5">
    <source>
        <dbReference type="ARBA" id="ARBA00022692"/>
    </source>
</evidence>
<evidence type="ECO:0000256" key="6">
    <source>
        <dbReference type="ARBA" id="ARBA00022989"/>
    </source>
</evidence>
<dbReference type="SUPFAM" id="SSF161098">
    <property type="entry name" value="MetI-like"/>
    <property type="match status" value="1"/>
</dbReference>
<dbReference type="InterPro" id="IPR000515">
    <property type="entry name" value="MetI-like"/>
</dbReference>
<keyword evidence="3 8" id="KW-0813">Transport</keyword>
<sequence length="277" mass="29640">MAIVMQAKPSSMPKTKFSFPWQTAFALLMLGFLYLPILVMAVYSLNESASSAKWTGVTLKWYARALQDERMMAALGTSLQVAVISVAISAVVGTLMAVGLSRYRFPGKVAYQTVAYLPPIVPDITMGVATLVALATFAVPLSFWTIVAAHVVFCLAYVALTISTRINDLDPNLEEAALDLGATPFQAFIKVLLPELSPAILSGCLLAFALSMDDLVISSFTSGGGASTLPMEIFSRIRRTVKPDLNALSVLLLVISGGAAIAAEVIRYRSAQKRLQG</sequence>
<accession>A0A928Z293</accession>